<accession>A0ABT2PSD4</accession>
<keyword evidence="1" id="KW-0812">Transmembrane</keyword>
<organism evidence="2 3">
    <name type="scientific">Acidovorax bellezanensis</name>
    <dbReference type="NCBI Taxonomy" id="2976702"/>
    <lineage>
        <taxon>Bacteria</taxon>
        <taxon>Pseudomonadati</taxon>
        <taxon>Pseudomonadota</taxon>
        <taxon>Betaproteobacteria</taxon>
        <taxon>Burkholderiales</taxon>
        <taxon>Comamonadaceae</taxon>
        <taxon>Acidovorax</taxon>
    </lineage>
</organism>
<gene>
    <name evidence="2" type="ORF">N0K08_22350</name>
</gene>
<keyword evidence="1" id="KW-0472">Membrane</keyword>
<comment type="caution">
    <text evidence="2">The sequence shown here is derived from an EMBL/GenBank/DDBJ whole genome shotgun (WGS) entry which is preliminary data.</text>
</comment>
<dbReference type="EMBL" id="JAODYH010000017">
    <property type="protein sequence ID" value="MCT9813381.1"/>
    <property type="molecule type" value="Genomic_DNA"/>
</dbReference>
<feature type="transmembrane region" description="Helical" evidence="1">
    <location>
        <begin position="6"/>
        <end position="28"/>
    </location>
</feature>
<evidence type="ECO:0000313" key="2">
    <source>
        <dbReference type="EMBL" id="MCT9813381.1"/>
    </source>
</evidence>
<evidence type="ECO:0000313" key="3">
    <source>
        <dbReference type="Proteomes" id="UP001525968"/>
    </source>
</evidence>
<dbReference type="RefSeq" id="WP_261502631.1">
    <property type="nucleotide sequence ID" value="NZ_JAODYH010000017.1"/>
</dbReference>
<protein>
    <submittedName>
        <fullName evidence="2">Uncharacterized protein</fullName>
    </submittedName>
</protein>
<evidence type="ECO:0000256" key="1">
    <source>
        <dbReference type="SAM" id="Phobius"/>
    </source>
</evidence>
<keyword evidence="3" id="KW-1185">Reference proteome</keyword>
<dbReference type="Proteomes" id="UP001525968">
    <property type="component" value="Unassembled WGS sequence"/>
</dbReference>
<feature type="transmembrane region" description="Helical" evidence="1">
    <location>
        <begin position="69"/>
        <end position="86"/>
    </location>
</feature>
<keyword evidence="1" id="KW-1133">Transmembrane helix</keyword>
<reference evidence="2 3" key="1">
    <citation type="submission" date="2022-09" db="EMBL/GenBank/DDBJ databases">
        <title>Draft genome of isolate Be4.</title>
        <authorList>
            <person name="Sanchez-Castro I."/>
            <person name="Martinez-Rodriguez P."/>
            <person name="Descostes M."/>
            <person name="Merroun M."/>
        </authorList>
    </citation>
    <scope>NUCLEOTIDE SEQUENCE [LARGE SCALE GENOMIC DNA]</scope>
    <source>
        <strain evidence="2 3">Be4</strain>
    </source>
</reference>
<name>A0ABT2PSD4_9BURK</name>
<feature type="transmembrane region" description="Helical" evidence="1">
    <location>
        <begin position="40"/>
        <end position="63"/>
    </location>
</feature>
<proteinExistence type="predicted"/>
<sequence length="92" mass="9925">MGFLPALYHLLNFFAPALAVALGLAVGARFVLSSTPQTPAWWSQVAINFAVGGGVLLGGLWWFGRDGKLATYAALVVLCACCQWVLSRGWRR</sequence>